<sequence length="58" mass="6863">MDRLLNKVTSARWLIAVIMTIVFAVLAFTNRLSTEFITIYTMVIAFYFSKEREKEIKE</sequence>
<protein>
    <submittedName>
        <fullName evidence="2">Membrane protein</fullName>
    </submittedName>
</protein>
<name>B2TMH8_CLOBB</name>
<reference evidence="2" key="2">
    <citation type="submission" date="2009-08" db="EMBL/GenBank/DDBJ databases">
        <authorList>
            <person name="Shrivastava S."/>
            <person name="Brinkac L.M."/>
            <person name="Dodson R.J."/>
            <person name="Harkins D.M."/>
            <person name="Durkin A.S."/>
            <person name="Sutton G."/>
        </authorList>
    </citation>
    <scope>NUCLEOTIDE SEQUENCE</scope>
    <source>
        <strain evidence="2">Eklund 17B</strain>
    </source>
</reference>
<keyword evidence="1" id="KW-0812">Transmembrane</keyword>
<proteinExistence type="predicted"/>
<dbReference type="HOGENOM" id="CLU_203080_0_0_9"/>
<keyword evidence="1" id="KW-0472">Membrane</keyword>
<accession>B2TMH8</accession>
<gene>
    <name evidence="2" type="ordered locus">CLL_A0965</name>
</gene>
<evidence type="ECO:0000256" key="1">
    <source>
        <dbReference type="SAM" id="Phobius"/>
    </source>
</evidence>
<accession>U4P3E2</accession>
<feature type="transmembrane region" description="Helical" evidence="1">
    <location>
        <begin position="12"/>
        <end position="28"/>
    </location>
</feature>
<dbReference type="AlphaFoldDB" id="B2TMH8"/>
<evidence type="ECO:0000313" key="2">
    <source>
        <dbReference type="EMBL" id="ACD24884.1"/>
    </source>
</evidence>
<dbReference type="PATRIC" id="fig|935198.13.peg.915"/>
<keyword evidence="1" id="KW-1133">Transmembrane helix</keyword>
<dbReference type="EMBL" id="CP001056">
    <property type="protein sequence ID" value="ACD24884.1"/>
    <property type="molecule type" value="Genomic_DNA"/>
</dbReference>
<dbReference type="KEGG" id="cbk:CLL_A0965"/>
<organism evidence="2">
    <name type="scientific">Clostridium botulinum (strain Eklund 17B / Type B)</name>
    <dbReference type="NCBI Taxonomy" id="935198"/>
    <lineage>
        <taxon>Bacteria</taxon>
        <taxon>Bacillati</taxon>
        <taxon>Bacillota</taxon>
        <taxon>Clostridia</taxon>
        <taxon>Eubacteriales</taxon>
        <taxon>Clostridiaceae</taxon>
        <taxon>Clostridium</taxon>
    </lineage>
</organism>
<reference evidence="2" key="1">
    <citation type="submission" date="2009-06" db="EMBL/GenBank/DDBJ databases">
        <authorList>
            <consortium name="US DOE Joint Genome Institute (JGI-PGF)"/>
            <person name="Lucas S."/>
            <person name="Copeland A."/>
            <person name="Lapidus A."/>
            <person name="Glavina del Rio T."/>
            <person name="Dalin E."/>
            <person name="Tice H."/>
            <person name="Bruce D."/>
            <person name="Goodwin L."/>
            <person name="Pitluck S."/>
            <person name="Kyrpides N."/>
            <person name="Mavromatis K."/>
            <person name="Ivanova N."/>
            <person name="Saunders E."/>
            <person name="Brettin T."/>
            <person name="Detter J.C."/>
            <person name="Han C."/>
            <person name="Larimer F."/>
            <person name="Land M."/>
            <person name="Hauser L."/>
            <person name="Markowitz V."/>
            <person name="Cheng J.-F."/>
            <person name="Hugenholtz P."/>
            <person name="Woyke T."/>
            <person name="Wu D."/>
            <person name="Gronow S."/>
            <person name="Klenk H.-P."/>
            <person name="Eisen J.A."/>
        </authorList>
    </citation>
    <scope>NUCLEOTIDE SEQUENCE</scope>
    <source>
        <strain evidence="2">Eklund 17B</strain>
    </source>
</reference>